<feature type="domain" description="YetF C-terminal" evidence="8">
    <location>
        <begin position="87"/>
        <end position="154"/>
    </location>
</feature>
<keyword evidence="3" id="KW-1003">Cell membrane</keyword>
<feature type="domain" description="YetF-like N-terminal transmembrane" evidence="9">
    <location>
        <begin position="10"/>
        <end position="81"/>
    </location>
</feature>
<sequence>MLFSDYNTLLNILIKGVCVYIFIILALKIFGKRSLAKLNAFDFIVTIALGSILASTLTNSKVTVSDGFVSILIVLFLQYLVSNFAVKIPFLNKFIKSEPALLYYEDKFLTKALEKERVQKEEIMQAVRESGEDDMSQIKQVILETNGSLSVIKK</sequence>
<name>A0A1H9U8M3_9BACI</name>
<keyword evidence="11" id="KW-1185">Reference proteome</keyword>
<feature type="transmembrane region" description="Helical" evidence="7">
    <location>
        <begin position="38"/>
        <end position="56"/>
    </location>
</feature>
<comment type="similarity">
    <text evidence="2">Belongs to the UPF0702 family.</text>
</comment>
<dbReference type="STRING" id="531814.SAMN04487944_11675"/>
<evidence type="ECO:0000259" key="8">
    <source>
        <dbReference type="Pfam" id="PF04239"/>
    </source>
</evidence>
<evidence type="ECO:0000256" key="7">
    <source>
        <dbReference type="SAM" id="Phobius"/>
    </source>
</evidence>
<evidence type="ECO:0000256" key="3">
    <source>
        <dbReference type="ARBA" id="ARBA00022475"/>
    </source>
</evidence>
<evidence type="ECO:0000256" key="6">
    <source>
        <dbReference type="ARBA" id="ARBA00023136"/>
    </source>
</evidence>
<evidence type="ECO:0008006" key="12">
    <source>
        <dbReference type="Google" id="ProtNLM"/>
    </source>
</evidence>
<feature type="transmembrane region" description="Helical" evidence="7">
    <location>
        <begin position="12"/>
        <end position="31"/>
    </location>
</feature>
<dbReference type="Pfam" id="PF20730">
    <property type="entry name" value="YetF_N"/>
    <property type="match status" value="1"/>
</dbReference>
<organism evidence="10 11">
    <name type="scientific">Gracilibacillus ureilyticus</name>
    <dbReference type="NCBI Taxonomy" id="531814"/>
    <lineage>
        <taxon>Bacteria</taxon>
        <taxon>Bacillati</taxon>
        <taxon>Bacillota</taxon>
        <taxon>Bacilli</taxon>
        <taxon>Bacillales</taxon>
        <taxon>Bacillaceae</taxon>
        <taxon>Gracilibacillus</taxon>
    </lineage>
</organism>
<keyword evidence="6 7" id="KW-0472">Membrane</keyword>
<dbReference type="InterPro" id="IPR048454">
    <property type="entry name" value="YetF_N"/>
</dbReference>
<feature type="transmembrane region" description="Helical" evidence="7">
    <location>
        <begin position="68"/>
        <end position="86"/>
    </location>
</feature>
<protein>
    <recommendedName>
        <fullName evidence="12">DUF421 domain-containing protein</fullName>
    </recommendedName>
</protein>
<evidence type="ECO:0000256" key="5">
    <source>
        <dbReference type="ARBA" id="ARBA00022989"/>
    </source>
</evidence>
<dbReference type="GO" id="GO:0005886">
    <property type="term" value="C:plasma membrane"/>
    <property type="evidence" value="ECO:0007669"/>
    <property type="project" value="UniProtKB-SubCell"/>
</dbReference>
<dbReference type="EMBL" id="FOGL01000016">
    <property type="protein sequence ID" value="SES05494.1"/>
    <property type="molecule type" value="Genomic_DNA"/>
</dbReference>
<reference evidence="10 11" key="1">
    <citation type="submission" date="2016-10" db="EMBL/GenBank/DDBJ databases">
        <authorList>
            <person name="de Groot N.N."/>
        </authorList>
    </citation>
    <scope>NUCLEOTIDE SEQUENCE [LARGE SCALE GENOMIC DNA]</scope>
    <source>
        <strain evidence="10 11">CGMCC 1.7727</strain>
    </source>
</reference>
<dbReference type="Gene3D" id="3.30.240.20">
    <property type="entry name" value="bsu07140 like domains"/>
    <property type="match status" value="1"/>
</dbReference>
<evidence type="ECO:0000256" key="4">
    <source>
        <dbReference type="ARBA" id="ARBA00022692"/>
    </source>
</evidence>
<evidence type="ECO:0000259" key="9">
    <source>
        <dbReference type="Pfam" id="PF20730"/>
    </source>
</evidence>
<dbReference type="AlphaFoldDB" id="A0A1H9U8M3"/>
<evidence type="ECO:0000256" key="1">
    <source>
        <dbReference type="ARBA" id="ARBA00004651"/>
    </source>
</evidence>
<keyword evidence="5 7" id="KW-1133">Transmembrane helix</keyword>
<dbReference type="Pfam" id="PF04239">
    <property type="entry name" value="DUF421"/>
    <property type="match status" value="1"/>
</dbReference>
<proteinExistence type="inferred from homology"/>
<dbReference type="PANTHER" id="PTHR34582">
    <property type="entry name" value="UPF0702 TRANSMEMBRANE PROTEIN YCAP"/>
    <property type="match status" value="1"/>
</dbReference>
<dbReference type="RefSeq" id="WP_175480485.1">
    <property type="nucleotide sequence ID" value="NZ_FOGL01000016.1"/>
</dbReference>
<dbReference type="InterPro" id="IPR007353">
    <property type="entry name" value="DUF421"/>
</dbReference>
<accession>A0A1H9U8M3</accession>
<keyword evidence="4 7" id="KW-0812">Transmembrane</keyword>
<dbReference type="Proteomes" id="UP000199687">
    <property type="component" value="Unassembled WGS sequence"/>
</dbReference>
<comment type="subcellular location">
    <subcellularLocation>
        <location evidence="1">Cell membrane</location>
        <topology evidence="1">Multi-pass membrane protein</topology>
    </subcellularLocation>
</comment>
<evidence type="ECO:0000313" key="10">
    <source>
        <dbReference type="EMBL" id="SES05494.1"/>
    </source>
</evidence>
<evidence type="ECO:0000313" key="11">
    <source>
        <dbReference type="Proteomes" id="UP000199687"/>
    </source>
</evidence>
<dbReference type="PANTHER" id="PTHR34582:SF6">
    <property type="entry name" value="UPF0702 TRANSMEMBRANE PROTEIN YCAP"/>
    <property type="match status" value="1"/>
</dbReference>
<gene>
    <name evidence="10" type="ORF">SAMN04487944_11675</name>
</gene>
<evidence type="ECO:0000256" key="2">
    <source>
        <dbReference type="ARBA" id="ARBA00006448"/>
    </source>
</evidence>
<dbReference type="InterPro" id="IPR023090">
    <property type="entry name" value="UPF0702_alpha/beta_dom_sf"/>
</dbReference>